<dbReference type="Gene3D" id="3.40.50.80">
    <property type="entry name" value="Nucleotide-binding domain of ferredoxin-NADP reductase (FNR) module"/>
    <property type="match status" value="1"/>
</dbReference>
<dbReference type="CDD" id="cd06186">
    <property type="entry name" value="NOX_Duox_like_FAD_NADP"/>
    <property type="match status" value="1"/>
</dbReference>
<dbReference type="OrthoDB" id="4494341at2759"/>
<keyword evidence="6 13" id="KW-0812">Transmembrane</keyword>
<dbReference type="PROSITE" id="PS51384">
    <property type="entry name" value="FAD_FR"/>
    <property type="match status" value="1"/>
</dbReference>
<dbReference type="GO" id="GO:0006879">
    <property type="term" value="P:intracellular iron ion homeostasis"/>
    <property type="evidence" value="ECO:0007669"/>
    <property type="project" value="TreeGrafter"/>
</dbReference>
<organism evidence="15 16">
    <name type="scientific">Verticillium dahliae (strain VdLs.17 / ATCC MYA-4575 / FGSC 10137)</name>
    <name type="common">Verticillium wilt</name>
    <dbReference type="NCBI Taxonomy" id="498257"/>
    <lineage>
        <taxon>Eukaryota</taxon>
        <taxon>Fungi</taxon>
        <taxon>Dikarya</taxon>
        <taxon>Ascomycota</taxon>
        <taxon>Pezizomycotina</taxon>
        <taxon>Sordariomycetes</taxon>
        <taxon>Hypocreomycetidae</taxon>
        <taxon>Glomerellales</taxon>
        <taxon>Plectosphaerellaceae</taxon>
        <taxon>Verticillium</taxon>
    </lineage>
</organism>
<dbReference type="RefSeq" id="XP_009653817.1">
    <property type="nucleotide sequence ID" value="XM_009655522.1"/>
</dbReference>
<accession>G2XFU6</accession>
<dbReference type="InterPro" id="IPR013130">
    <property type="entry name" value="Fe3_Rdtase_TM_dom"/>
</dbReference>
<dbReference type="PANTHER" id="PTHR32361:SF26">
    <property type="entry name" value="FAD-BINDING 8 DOMAIN-CONTAINING PROTEIN-RELATED"/>
    <property type="match status" value="1"/>
</dbReference>
<dbReference type="EC" id="1.16.1.9" evidence="3"/>
<keyword evidence="10" id="KW-0406">Ion transport</keyword>
<feature type="transmembrane region" description="Helical" evidence="13">
    <location>
        <begin position="205"/>
        <end position="225"/>
    </location>
</feature>
<dbReference type="GO" id="GO:0015677">
    <property type="term" value="P:copper ion import"/>
    <property type="evidence" value="ECO:0007669"/>
    <property type="project" value="TreeGrafter"/>
</dbReference>
<name>G2XFU6_VERDV</name>
<dbReference type="Proteomes" id="UP000001611">
    <property type="component" value="Chromosome 4"/>
</dbReference>
<feature type="domain" description="FAD-binding FR-type" evidence="14">
    <location>
        <begin position="265"/>
        <end position="382"/>
    </location>
</feature>
<dbReference type="GO" id="GO:0005886">
    <property type="term" value="C:plasma membrane"/>
    <property type="evidence" value="ECO:0007669"/>
    <property type="project" value="UniProtKB-SubCell"/>
</dbReference>
<keyword evidence="8 13" id="KW-1133">Transmembrane helix</keyword>
<evidence type="ECO:0000256" key="4">
    <source>
        <dbReference type="ARBA" id="ARBA00022448"/>
    </source>
</evidence>
<evidence type="ECO:0000256" key="12">
    <source>
        <dbReference type="ARBA" id="ARBA00048483"/>
    </source>
</evidence>
<keyword evidence="5" id="KW-1003">Cell membrane</keyword>
<evidence type="ECO:0000313" key="16">
    <source>
        <dbReference type="Proteomes" id="UP000001611"/>
    </source>
</evidence>
<keyword evidence="11 13" id="KW-0472">Membrane</keyword>
<evidence type="ECO:0000256" key="6">
    <source>
        <dbReference type="ARBA" id="ARBA00022692"/>
    </source>
</evidence>
<evidence type="ECO:0000256" key="10">
    <source>
        <dbReference type="ARBA" id="ARBA00023065"/>
    </source>
</evidence>
<dbReference type="STRING" id="498257.G2XFU6"/>
<evidence type="ECO:0000256" key="1">
    <source>
        <dbReference type="ARBA" id="ARBA00004651"/>
    </source>
</evidence>
<feature type="transmembrane region" description="Helical" evidence="13">
    <location>
        <begin position="149"/>
        <end position="168"/>
    </location>
</feature>
<protein>
    <recommendedName>
        <fullName evidence="3">ferric-chelate reductase (NADPH)</fullName>
        <ecNumber evidence="3">1.16.1.9</ecNumber>
    </recommendedName>
</protein>
<evidence type="ECO:0000313" key="15">
    <source>
        <dbReference type="EMBL" id="EGY18694.1"/>
    </source>
</evidence>
<dbReference type="PANTHER" id="PTHR32361">
    <property type="entry name" value="FERRIC/CUPRIC REDUCTASE TRANSMEMBRANE COMPONENT"/>
    <property type="match status" value="1"/>
</dbReference>
<gene>
    <name evidence="15" type="ORF">VDAG_09220</name>
</gene>
<dbReference type="GO" id="GO:0052851">
    <property type="term" value="F:ferric-chelate reductase (NADPH) activity"/>
    <property type="evidence" value="ECO:0007669"/>
    <property type="project" value="UniProtKB-EC"/>
</dbReference>
<dbReference type="OMA" id="DYGHILM"/>
<feature type="transmembrane region" description="Helical" evidence="13">
    <location>
        <begin position="120"/>
        <end position="140"/>
    </location>
</feature>
<dbReference type="Pfam" id="PF01794">
    <property type="entry name" value="Ferric_reduct"/>
    <property type="match status" value="1"/>
</dbReference>
<comment type="similarity">
    <text evidence="2">Belongs to the ferric reductase (FRE) family.</text>
</comment>
<feature type="transmembrane region" description="Helical" evidence="13">
    <location>
        <begin position="27"/>
        <end position="52"/>
    </location>
</feature>
<feature type="transmembrane region" description="Helical" evidence="13">
    <location>
        <begin position="81"/>
        <end position="100"/>
    </location>
</feature>
<evidence type="ECO:0000256" key="5">
    <source>
        <dbReference type="ARBA" id="ARBA00022475"/>
    </source>
</evidence>
<dbReference type="InterPro" id="IPR013112">
    <property type="entry name" value="FAD-bd_8"/>
</dbReference>
<dbReference type="HOGENOM" id="CLU_010365_8_1_1"/>
<comment type="catalytic activity">
    <reaction evidence="12">
        <text>2 a Fe(II)-siderophore + NADP(+) + H(+) = 2 a Fe(III)-siderophore + NADPH</text>
        <dbReference type="Rhea" id="RHEA:28795"/>
        <dbReference type="Rhea" id="RHEA-COMP:11342"/>
        <dbReference type="Rhea" id="RHEA-COMP:11344"/>
        <dbReference type="ChEBI" id="CHEBI:15378"/>
        <dbReference type="ChEBI" id="CHEBI:29033"/>
        <dbReference type="ChEBI" id="CHEBI:29034"/>
        <dbReference type="ChEBI" id="CHEBI:57783"/>
        <dbReference type="ChEBI" id="CHEBI:58349"/>
        <dbReference type="EC" id="1.16.1.9"/>
    </reaction>
</comment>
<evidence type="ECO:0000256" key="9">
    <source>
        <dbReference type="ARBA" id="ARBA00023002"/>
    </source>
</evidence>
<evidence type="ECO:0000256" key="3">
    <source>
        <dbReference type="ARBA" id="ARBA00012668"/>
    </source>
</evidence>
<evidence type="ECO:0000256" key="7">
    <source>
        <dbReference type="ARBA" id="ARBA00022982"/>
    </source>
</evidence>
<dbReference type="KEGG" id="vda:VDAG_09220"/>
<evidence type="ECO:0000256" key="13">
    <source>
        <dbReference type="SAM" id="Phobius"/>
    </source>
</evidence>
<keyword evidence="7" id="KW-0249">Electron transport</keyword>
<dbReference type="GO" id="GO:0006826">
    <property type="term" value="P:iron ion transport"/>
    <property type="evidence" value="ECO:0007669"/>
    <property type="project" value="TreeGrafter"/>
</dbReference>
<proteinExistence type="inferred from homology"/>
<dbReference type="InterPro" id="IPR013121">
    <property type="entry name" value="Fe_red_NAD-bd_6"/>
</dbReference>
<dbReference type="InParanoid" id="G2XFU6"/>
<evidence type="ECO:0000256" key="11">
    <source>
        <dbReference type="ARBA" id="ARBA00023136"/>
    </source>
</evidence>
<dbReference type="InterPro" id="IPR017938">
    <property type="entry name" value="Riboflavin_synthase-like_b-brl"/>
</dbReference>
<keyword evidence="9" id="KW-0560">Oxidoreductase</keyword>
<dbReference type="InterPro" id="IPR017927">
    <property type="entry name" value="FAD-bd_FR_type"/>
</dbReference>
<feature type="transmembrane region" description="Helical" evidence="13">
    <location>
        <begin position="180"/>
        <end position="198"/>
    </location>
</feature>
<dbReference type="eggNOG" id="KOG0039">
    <property type="taxonomic scope" value="Eukaryota"/>
</dbReference>
<reference evidence="15 16" key="1">
    <citation type="submission" date="2008-03" db="EMBL/GenBank/DDBJ databases">
        <title>The Genome Sequence of Verticillium dahliae VdLs.17.</title>
        <authorList>
            <consortium name="The Broad Institute Genome Sequencing Platform"/>
            <person name="Ma L.-J.J."/>
            <person name="Klosterman S.J."/>
            <person name="Subbarao K."/>
            <person name="Dobinson K."/>
            <person name="Veronese P."/>
            <person name="Kang S."/>
            <person name="Gold S.E."/>
            <person name="Young S."/>
            <person name="Jaffe D."/>
            <person name="Gnerre S."/>
            <person name="Berlin A."/>
            <person name="Heiman D."/>
            <person name="Hepburn T."/>
            <person name="Sykes S."/>
            <person name="Alvarado L."/>
            <person name="Kodira C.D."/>
            <person name="Lander E."/>
            <person name="Galagan J."/>
            <person name="Nusbaum C."/>
            <person name="Birren B."/>
        </authorList>
    </citation>
    <scope>NUCLEOTIDE SEQUENCE [LARGE SCALE GENOMIC DNA]</scope>
    <source>
        <strain evidence="16">VdLs.17 / ATCC MYA-4575 / FGSC 10137</strain>
    </source>
</reference>
<dbReference type="InterPro" id="IPR051410">
    <property type="entry name" value="Ferric/Cupric_Reductase"/>
</dbReference>
<keyword evidence="4" id="KW-0813">Transport</keyword>
<dbReference type="InterPro" id="IPR039261">
    <property type="entry name" value="FNR_nucleotide-bd"/>
</dbReference>
<keyword evidence="16" id="KW-1185">Reference proteome</keyword>
<evidence type="ECO:0000256" key="8">
    <source>
        <dbReference type="ARBA" id="ARBA00022989"/>
    </source>
</evidence>
<evidence type="ECO:0000259" key="14">
    <source>
        <dbReference type="PROSITE" id="PS51384"/>
    </source>
</evidence>
<dbReference type="GeneID" id="20710683"/>
<feature type="transmembrane region" description="Helical" evidence="13">
    <location>
        <begin position="237"/>
        <end position="258"/>
    </location>
</feature>
<dbReference type="AlphaFoldDB" id="G2XFU6"/>
<dbReference type="Pfam" id="PF08022">
    <property type="entry name" value="FAD_binding_8"/>
    <property type="match status" value="1"/>
</dbReference>
<dbReference type="EMBL" id="DS572717">
    <property type="protein sequence ID" value="EGY18694.1"/>
    <property type="molecule type" value="Genomic_DNA"/>
</dbReference>
<comment type="subcellular location">
    <subcellularLocation>
        <location evidence="1">Cell membrane</location>
        <topology evidence="1">Multi-pass membrane protein</topology>
    </subcellularLocation>
</comment>
<sequence length="550" mass="61355">MLCVYRIVHTDTQLRRRSQQAMDPVTWYALAIGGPLSTSIVVNLALLTFNVLRYLTHGNLLHYLSWKTISRSTRLLRRITWLRLMLAVLFIAANAVPLAVGVHDVSGFVRRSGVLSVVNMAPLFLGTQMNVIASGCGLSLRALVALHRWLGIMAIVQGLTHTAVALSTESSTDVGKFSDTSGIVVASIMVAIPLTSIIRRRTYEMFAALHFGLAVCAGVFVYFHNPTSDVLDAPKRYVVAAGGCLGLVWLVRLTMMVYRNVQLGAPSSRVAVRTITFELGETSIPLEDAVHIHVRLPRPWNIRAGQYVYLTVPAVSHTAVVQSHPFYIAWWYRVNDDDYIVLIAQKRQGFTQKIFHMKDNKLTNNYRSRAFIDGPYGQEMNLDVYDNVVLFATGIGIAGQLSHVAQLLRSYYDCGVKTKRVTLFWQVDAEIQLGWVADRMQQLLELDEKSQVLHIYLFVVGGFVSREASVTDFVNRGKRIVVTYKDMDAAYLTDAELGQHGGRTVISLCADPQIVDRVRDVVQRRGDAKVRLTCLDFGPESARRPGLCLA</sequence>
<dbReference type="Pfam" id="PF08030">
    <property type="entry name" value="NAD_binding_6"/>
    <property type="match status" value="1"/>
</dbReference>
<evidence type="ECO:0000256" key="2">
    <source>
        <dbReference type="ARBA" id="ARBA00006278"/>
    </source>
</evidence>
<dbReference type="SUPFAM" id="SSF52343">
    <property type="entry name" value="Ferredoxin reductase-like, C-terminal NADP-linked domain"/>
    <property type="match status" value="1"/>
</dbReference>
<dbReference type="SUPFAM" id="SSF63380">
    <property type="entry name" value="Riboflavin synthase domain-like"/>
    <property type="match status" value="1"/>
</dbReference>